<dbReference type="GO" id="GO:0022625">
    <property type="term" value="C:cytosolic large ribosomal subunit"/>
    <property type="evidence" value="ECO:0007669"/>
    <property type="project" value="TreeGrafter"/>
</dbReference>
<dbReference type="EMBL" id="HG994587">
    <property type="protein sequence ID" value="CAF3013363.1"/>
    <property type="molecule type" value="Genomic_DNA"/>
</dbReference>
<dbReference type="AlphaFoldDB" id="A0A7R8D3L9"/>
<dbReference type="InterPro" id="IPR000077">
    <property type="entry name" value="Ribosomal_eL39"/>
</dbReference>
<dbReference type="Gene3D" id="1.10.1620.10">
    <property type="entry name" value="Ribosomal protein L39e"/>
    <property type="match status" value="1"/>
</dbReference>
<evidence type="ECO:0000313" key="8">
    <source>
        <dbReference type="Proteomes" id="UP000675881"/>
    </source>
</evidence>
<comment type="similarity">
    <text evidence="1">Belongs to the eukaryotic ribosomal protein eL39 family.</text>
</comment>
<evidence type="ECO:0000256" key="3">
    <source>
        <dbReference type="ARBA" id="ARBA00023274"/>
    </source>
</evidence>
<dbReference type="GO" id="GO:0006412">
    <property type="term" value="P:translation"/>
    <property type="evidence" value="ECO:0007669"/>
    <property type="project" value="InterPro"/>
</dbReference>
<dbReference type="GO" id="GO:0003735">
    <property type="term" value="F:structural constituent of ribosome"/>
    <property type="evidence" value="ECO:0007669"/>
    <property type="project" value="InterPro"/>
</dbReference>
<dbReference type="FunFam" id="1.10.1620.10:FF:000001">
    <property type="entry name" value="60S ribosomal protein-like L39"/>
    <property type="match status" value="1"/>
</dbReference>
<keyword evidence="3" id="KW-0687">Ribonucleoprotein</keyword>
<evidence type="ECO:0000313" key="7">
    <source>
        <dbReference type="EMBL" id="CAF3013363.1"/>
    </source>
</evidence>
<evidence type="ECO:0000256" key="5">
    <source>
        <dbReference type="ARBA" id="ARBA00035339"/>
    </source>
</evidence>
<evidence type="ECO:0000256" key="1">
    <source>
        <dbReference type="ARBA" id="ARBA00009339"/>
    </source>
</evidence>
<dbReference type="PANTHER" id="PTHR19970:SF0">
    <property type="entry name" value="LARGE RIBOSOMAL SUBUNIT PROTEIN EL39"/>
    <property type="match status" value="1"/>
</dbReference>
<dbReference type="Proteomes" id="UP000675881">
    <property type="component" value="Chromosome 8"/>
</dbReference>
<keyword evidence="8" id="KW-1185">Reference proteome</keyword>
<dbReference type="Pfam" id="PF00832">
    <property type="entry name" value="Ribosomal_L39"/>
    <property type="match status" value="1"/>
</dbReference>
<dbReference type="HAMAP" id="MF_00629">
    <property type="entry name" value="Ribosomal_eL39"/>
    <property type="match status" value="1"/>
</dbReference>
<dbReference type="PANTHER" id="PTHR19970">
    <property type="entry name" value="RIBOSOMAL PROTEIN L39E"/>
    <property type="match status" value="1"/>
</dbReference>
<proteinExistence type="inferred from homology"/>
<feature type="compositionally biased region" description="Basic and acidic residues" evidence="6">
    <location>
        <begin position="176"/>
        <end position="199"/>
    </location>
</feature>
<evidence type="ECO:0000256" key="2">
    <source>
        <dbReference type="ARBA" id="ARBA00022980"/>
    </source>
</evidence>
<evidence type="ECO:0000256" key="6">
    <source>
        <dbReference type="SAM" id="MobiDB-lite"/>
    </source>
</evidence>
<dbReference type="OrthoDB" id="276296at2759"/>
<name>A0A7R8D3L9_LEPSM</name>
<reference evidence="7" key="1">
    <citation type="submission" date="2021-02" db="EMBL/GenBank/DDBJ databases">
        <authorList>
            <person name="Bekaert M."/>
        </authorList>
    </citation>
    <scope>NUCLEOTIDE SEQUENCE</scope>
    <source>
        <strain evidence="7">IoA-00</strain>
    </source>
</reference>
<organism evidence="7 8">
    <name type="scientific">Lepeophtheirus salmonis</name>
    <name type="common">Salmon louse</name>
    <name type="synonym">Caligus salmonis</name>
    <dbReference type="NCBI Taxonomy" id="72036"/>
    <lineage>
        <taxon>Eukaryota</taxon>
        <taxon>Metazoa</taxon>
        <taxon>Ecdysozoa</taxon>
        <taxon>Arthropoda</taxon>
        <taxon>Crustacea</taxon>
        <taxon>Multicrustacea</taxon>
        <taxon>Hexanauplia</taxon>
        <taxon>Copepoda</taxon>
        <taxon>Siphonostomatoida</taxon>
        <taxon>Caligidae</taxon>
        <taxon>Lepeophtheirus</taxon>
    </lineage>
</organism>
<feature type="region of interest" description="Disordered" evidence="6">
    <location>
        <begin position="176"/>
        <end position="217"/>
    </location>
</feature>
<dbReference type="SUPFAM" id="SSF48662">
    <property type="entry name" value="Ribosomal protein L39e"/>
    <property type="match status" value="1"/>
</dbReference>
<dbReference type="PROSITE" id="PS00051">
    <property type="entry name" value="RIBOSOMAL_L39E"/>
    <property type="match status" value="1"/>
</dbReference>
<protein>
    <recommendedName>
        <fullName evidence="4">Large ribosomal subunit protein eL39</fullName>
    </recommendedName>
    <alternativeName>
        <fullName evidence="5">60S ribosomal protein L39</fullName>
    </alternativeName>
</protein>
<keyword evidence="2" id="KW-0689">Ribosomal protein</keyword>
<dbReference type="InterPro" id="IPR023626">
    <property type="entry name" value="Ribosomal_eL39_dom_sf"/>
</dbReference>
<sequence>MPAHKTFRIKTKLAKKLKQNRPIPQWIRMRTNNTIRYNAKRRHWRRTKLKFTEELTIQEVPLGTPYLRAGAFHLGKTCEAVNNEFMLCRQETNDPRACLQEGKNVTNCSHNFFQKVKDTCASEFTTYAMCLEKSSNNFSFDQCRKTQESFDSCMERNNKMIRPYFGYFSLTRVHDSNRPKPVEERPKWMDDPKGVKSEDVPTDLPLETKRRHHSFSK</sequence>
<evidence type="ECO:0000256" key="4">
    <source>
        <dbReference type="ARBA" id="ARBA00035234"/>
    </source>
</evidence>
<dbReference type="InterPro" id="IPR020083">
    <property type="entry name" value="Ribosomal_eL39_CS"/>
</dbReference>
<accession>A0A7R8D3L9</accession>
<gene>
    <name evidence="7" type="ORF">LSAA_13593</name>
</gene>